<comment type="caution">
    <text evidence="1">The sequence shown here is derived from an EMBL/GenBank/DDBJ whole genome shotgun (WGS) entry which is preliminary data.</text>
</comment>
<evidence type="ECO:0000313" key="1">
    <source>
        <dbReference type="EMBL" id="GMT02600.1"/>
    </source>
</evidence>
<reference evidence="1" key="1">
    <citation type="submission" date="2023-10" db="EMBL/GenBank/DDBJ databases">
        <title>Genome assembly of Pristionchus species.</title>
        <authorList>
            <person name="Yoshida K."/>
            <person name="Sommer R.J."/>
        </authorList>
    </citation>
    <scope>NUCLEOTIDE SEQUENCE</scope>
    <source>
        <strain evidence="1">RS0144</strain>
    </source>
</reference>
<feature type="non-terminal residue" evidence="1">
    <location>
        <position position="1"/>
    </location>
</feature>
<name>A0AAV5U6Z0_9BILA</name>
<dbReference type="Proteomes" id="UP001432027">
    <property type="component" value="Unassembled WGS sequence"/>
</dbReference>
<evidence type="ECO:0000313" key="2">
    <source>
        <dbReference type="Proteomes" id="UP001432027"/>
    </source>
</evidence>
<accession>A0AAV5U6Z0</accession>
<proteinExistence type="predicted"/>
<keyword evidence="2" id="KW-1185">Reference proteome</keyword>
<protein>
    <submittedName>
        <fullName evidence="1">Uncharacterized protein</fullName>
    </submittedName>
</protein>
<dbReference type="EMBL" id="BTSX01000005">
    <property type="protein sequence ID" value="GMT02600.1"/>
    <property type="molecule type" value="Genomic_DNA"/>
</dbReference>
<feature type="non-terminal residue" evidence="1">
    <location>
        <position position="78"/>
    </location>
</feature>
<gene>
    <name evidence="1" type="ORF">PENTCL1PPCAC_24774</name>
</gene>
<dbReference type="AlphaFoldDB" id="A0AAV5U6Z0"/>
<organism evidence="1 2">
    <name type="scientific">Pristionchus entomophagus</name>
    <dbReference type="NCBI Taxonomy" id="358040"/>
    <lineage>
        <taxon>Eukaryota</taxon>
        <taxon>Metazoa</taxon>
        <taxon>Ecdysozoa</taxon>
        <taxon>Nematoda</taxon>
        <taxon>Chromadorea</taxon>
        <taxon>Rhabditida</taxon>
        <taxon>Rhabditina</taxon>
        <taxon>Diplogasteromorpha</taxon>
        <taxon>Diplogasteroidea</taxon>
        <taxon>Neodiplogasteridae</taxon>
        <taxon>Pristionchus</taxon>
    </lineage>
</organism>
<sequence length="78" mass="9428">RQGVWTIFRERFAEKQEHEGPEHDYYENFTHANGWRIVSRLATFASIDSKMRELEFNDPKRMTNAHQISVMLKRDLPY</sequence>